<dbReference type="PANTHER" id="PTHR22916:SF3">
    <property type="entry name" value="UDP-GLCNAC:BETAGAL BETA-1,3-N-ACETYLGLUCOSAMINYLTRANSFERASE-LIKE PROTEIN 1"/>
    <property type="match status" value="1"/>
</dbReference>
<dbReference type="GO" id="GO:0016757">
    <property type="term" value="F:glycosyltransferase activity"/>
    <property type="evidence" value="ECO:0007669"/>
    <property type="project" value="UniProtKB-KW"/>
</dbReference>
<evidence type="ECO:0000313" key="8">
    <source>
        <dbReference type="EMBL" id="MFE9167964.1"/>
    </source>
</evidence>
<dbReference type="InterPro" id="IPR029044">
    <property type="entry name" value="Nucleotide-diphossugar_trans"/>
</dbReference>
<dbReference type="EMBL" id="JBIAFJ010000001">
    <property type="protein sequence ID" value="MFE9167964.1"/>
    <property type="molecule type" value="Genomic_DNA"/>
</dbReference>
<dbReference type="SUPFAM" id="SSF53756">
    <property type="entry name" value="UDP-Glycosyltransferase/glycogen phosphorylase"/>
    <property type="match status" value="1"/>
</dbReference>
<keyword evidence="9" id="KW-1185">Reference proteome</keyword>
<dbReference type="CDD" id="cd00761">
    <property type="entry name" value="Glyco_tranf_GTA_type"/>
    <property type="match status" value="2"/>
</dbReference>
<dbReference type="SUPFAM" id="SSF53448">
    <property type="entry name" value="Nucleotide-diphospho-sugar transferases"/>
    <property type="match status" value="2"/>
</dbReference>
<evidence type="ECO:0000256" key="1">
    <source>
        <dbReference type="ARBA" id="ARBA00004202"/>
    </source>
</evidence>
<keyword evidence="8" id="KW-0328">Glycosyltransferase</keyword>
<dbReference type="InterPro" id="IPR001173">
    <property type="entry name" value="Glyco_trans_2-like"/>
</dbReference>
<keyword evidence="6" id="KW-0472">Membrane</keyword>
<feature type="domain" description="Glycosyltransferase 2-like" evidence="7">
    <location>
        <begin position="568"/>
        <end position="725"/>
    </location>
</feature>
<keyword evidence="3" id="KW-1003">Cell membrane</keyword>
<comment type="caution">
    <text evidence="8">The sequence shown here is derived from an EMBL/GenBank/DDBJ whole genome shotgun (WGS) entry which is preliminary data.</text>
</comment>
<dbReference type="RefSeq" id="WP_388341616.1">
    <property type="nucleotide sequence ID" value="NZ_JBIAFJ010000001.1"/>
</dbReference>
<comment type="similarity">
    <text evidence="2">Belongs to the CDP-glycerol glycerophosphotransferase family.</text>
</comment>
<name>A0ABW6KJ76_9ACTN</name>
<dbReference type="Gene3D" id="3.40.50.12580">
    <property type="match status" value="1"/>
</dbReference>
<dbReference type="PANTHER" id="PTHR22916">
    <property type="entry name" value="GLYCOSYLTRANSFERASE"/>
    <property type="match status" value="1"/>
</dbReference>
<dbReference type="InterPro" id="IPR043149">
    <property type="entry name" value="TagF_N"/>
</dbReference>
<sequence length="1468" mass="164483">MSPRVDAAPSITVVVPAYNAAATLGRALDSLVVQTCQDFEAVVVDDASQDSSRAVAESYADRIPRLRVISRQTNSGGVGAPRNDGIRAARGEYVMFLDSDDELPVKACELLLESARNTGADITAGRAHRINLQRDTTQVWQSMLYGADRTVDGIRSWPELINDPIAAAKLYRRDFLLENEIFFPEGVFYEDTFFSAKSYTLASGISVVAEPVYRWVWEDPRDGSASITNRRAEIRSISDRVAVHRLADEFLRGAGAEDIKVYKDARFISHDVRLYAKELRAGDERFRTAFLDIVSEYLTEIDERAYPLCGPLDRVRAFYLRHRLADEALTVADFEQRRGVVSTDLVRRGDRVYWSARHTDLPGADEFLDVTELGLQNESFENCKLFNQVTSLAVDGTTVTLGGEILNQFQRIGTNDAVRLVLHVRAKDTGERTVVEVPDVRVDESRISYRVSFDLGSAAAVLSSRSLVNLNMQVLWEGRKHTTALCVHGRDLAPLGRALEPSGLWPDITGSGNLVWRPAEPADARGAAREAPGAEHWQWWQGRELPANAAEPAEPAATVVVFCAGYGDDALRAALNSLACQEEFGRTQVLLVTSGADPDVPAAVEFADRYDNTSLVRVPAGADAQTFRQAVLDRLTGPYVAFTDGSGVLAEGALTGLYAAAADDVDIVVADTWQASEALREADVFLRECFEAGDRTVDGLAEAPGLLFAASPGGKLFRRDLLRECGFHVGDGWDLEHITFVATALLRARRIRVTAALVHGVTDEARSGLPARDRRETARGLLALYQSLLDAHATADPERRAALRRFVAGSFHPYLVSLPKMMVGEELEALYPKLRTLYRDIPEDLVLECAGPNSSLLTHHAVKAGNAALFTRPFEEPRFLPELSVAGPVLFRRTEGDVDDSTLLRVQSRSAQAESVRPVDGDLRVEGFLTLDDVDISEDFGNRLELVFTAPGGREHAVRAQQVYRRDRWHIRKQTDLYSGWRADLGRDELAALHGGAYSLAVRLHGPGGFVDIPVTARPAFHRFKGVDRIGAFRYEVSTDTENVAHVRVARRRSAAGVSDRIRRLGRETGRIVTRQPGWLLRLLYWLTRPVLARRDIWIVGERHDTAQDNGHHFFRWMRQNHPRRNVYYVIDAKAADRAKVQDCGNVLALGSLKHRLYLLNAARVISPYDLEAYLAPPSMGKLNYLRIYGDLLKYRRVFLQHGVTYNDVSQSAHRQSTSVDLFVAASEDEAAYIREEMGYRPDEVQALGFPRFDKLQPVEGQPTVLLMPTWRRDIVVPSYNRRLRPRVQFPASEYFRFFSRLLEDERLRAALERSGVRLEFYPHYEIRPHLRHFKVDHPNITVADQAKRGVQEAMKECSLLVTDYSSVFFDVAYMGKPLVYVPFDEDDFYGRHYRRGYYDLTRDGFGPVCRTVEGAVDEIVAAIDRGFSVGEPYAQRVEDFFGQRDTENCARVFRAIDGLDERRDGRG</sequence>
<dbReference type="Pfam" id="PF04464">
    <property type="entry name" value="Glyphos_transf"/>
    <property type="match status" value="1"/>
</dbReference>
<dbReference type="Gene3D" id="3.90.550.10">
    <property type="entry name" value="Spore Coat Polysaccharide Biosynthesis Protein SpsA, Chain A"/>
    <property type="match status" value="2"/>
</dbReference>
<dbReference type="EC" id="2.4.-.-" evidence="8"/>
<gene>
    <name evidence="8" type="ORF">ACFYNZ_00260</name>
</gene>
<evidence type="ECO:0000256" key="3">
    <source>
        <dbReference type="ARBA" id="ARBA00022475"/>
    </source>
</evidence>
<dbReference type="InterPro" id="IPR043148">
    <property type="entry name" value="TagF_C"/>
</dbReference>
<evidence type="ECO:0000256" key="4">
    <source>
        <dbReference type="ARBA" id="ARBA00022679"/>
    </source>
</evidence>
<comment type="subcellular location">
    <subcellularLocation>
        <location evidence="1">Cell membrane</location>
        <topology evidence="1">Peripheral membrane protein</topology>
    </subcellularLocation>
</comment>
<organism evidence="8 9">
    <name type="scientific">Streptomyces kebangsaanensis</name>
    <dbReference type="NCBI Taxonomy" id="864058"/>
    <lineage>
        <taxon>Bacteria</taxon>
        <taxon>Bacillati</taxon>
        <taxon>Actinomycetota</taxon>
        <taxon>Actinomycetes</taxon>
        <taxon>Kitasatosporales</taxon>
        <taxon>Streptomycetaceae</taxon>
        <taxon>Streptomyces</taxon>
    </lineage>
</organism>
<dbReference type="InterPro" id="IPR007554">
    <property type="entry name" value="Glycerophosphate_synth"/>
</dbReference>
<evidence type="ECO:0000259" key="7">
    <source>
        <dbReference type="Pfam" id="PF00535"/>
    </source>
</evidence>
<evidence type="ECO:0000256" key="2">
    <source>
        <dbReference type="ARBA" id="ARBA00010488"/>
    </source>
</evidence>
<evidence type="ECO:0000256" key="6">
    <source>
        <dbReference type="ARBA" id="ARBA00023136"/>
    </source>
</evidence>
<keyword evidence="4 8" id="KW-0808">Transferase</keyword>
<dbReference type="Pfam" id="PF00535">
    <property type="entry name" value="Glycos_transf_2"/>
    <property type="match status" value="2"/>
</dbReference>
<proteinExistence type="inferred from homology"/>
<accession>A0ABW6KJ76</accession>
<protein>
    <submittedName>
        <fullName evidence="8">Glycosyltransferase</fullName>
        <ecNumber evidence="8">2.4.-.-</ecNumber>
    </submittedName>
</protein>
<evidence type="ECO:0000256" key="5">
    <source>
        <dbReference type="ARBA" id="ARBA00022944"/>
    </source>
</evidence>
<keyword evidence="5" id="KW-0777">Teichoic acid biosynthesis</keyword>
<feature type="domain" description="Glycosyltransferase 2-like" evidence="7">
    <location>
        <begin position="12"/>
        <end position="176"/>
    </location>
</feature>
<reference evidence="8 9" key="1">
    <citation type="submission" date="2024-10" db="EMBL/GenBank/DDBJ databases">
        <title>The Natural Products Discovery Center: Release of the First 8490 Sequenced Strains for Exploring Actinobacteria Biosynthetic Diversity.</title>
        <authorList>
            <person name="Kalkreuter E."/>
            <person name="Kautsar S.A."/>
            <person name="Yang D."/>
            <person name="Bader C.D."/>
            <person name="Teijaro C.N."/>
            <person name="Fluegel L."/>
            <person name="Davis C.M."/>
            <person name="Simpson J.R."/>
            <person name="Lauterbach L."/>
            <person name="Steele A.D."/>
            <person name="Gui C."/>
            <person name="Meng S."/>
            <person name="Li G."/>
            <person name="Viehrig K."/>
            <person name="Ye F."/>
            <person name="Su P."/>
            <person name="Kiefer A.F."/>
            <person name="Nichols A."/>
            <person name="Cepeda A.J."/>
            <person name="Yan W."/>
            <person name="Fan B."/>
            <person name="Jiang Y."/>
            <person name="Adhikari A."/>
            <person name="Zheng C.-J."/>
            <person name="Schuster L."/>
            <person name="Cowan T.M."/>
            <person name="Smanski M.J."/>
            <person name="Chevrette M.G."/>
            <person name="De Carvalho L.P.S."/>
            <person name="Shen B."/>
        </authorList>
    </citation>
    <scope>NUCLEOTIDE SEQUENCE [LARGE SCALE GENOMIC DNA]</scope>
    <source>
        <strain evidence="8 9">NPDC007147</strain>
    </source>
</reference>
<evidence type="ECO:0000313" key="9">
    <source>
        <dbReference type="Proteomes" id="UP001601197"/>
    </source>
</evidence>
<dbReference type="Gene3D" id="3.40.50.11820">
    <property type="match status" value="1"/>
</dbReference>
<dbReference type="Proteomes" id="UP001601197">
    <property type="component" value="Unassembled WGS sequence"/>
</dbReference>